<dbReference type="EMBL" id="FOUJ01000004">
    <property type="protein sequence ID" value="SFM72985.1"/>
    <property type="molecule type" value="Genomic_DNA"/>
</dbReference>
<evidence type="ECO:0000256" key="3">
    <source>
        <dbReference type="ARBA" id="ARBA00023167"/>
    </source>
</evidence>
<dbReference type="Proteomes" id="UP000198535">
    <property type="component" value="Unassembled WGS sequence"/>
</dbReference>
<feature type="domain" description="CBS" evidence="5">
    <location>
        <begin position="132"/>
        <end position="187"/>
    </location>
</feature>
<accession>A0A1I4T8K4</accession>
<dbReference type="PANTHER" id="PTHR43080">
    <property type="entry name" value="CBS DOMAIN-CONTAINING PROTEIN CBSX3, MITOCHONDRIAL"/>
    <property type="match status" value="1"/>
</dbReference>
<organism evidence="6 7">
    <name type="scientific">Methanolobus profundi</name>
    <dbReference type="NCBI Taxonomy" id="487685"/>
    <lineage>
        <taxon>Archaea</taxon>
        <taxon>Methanobacteriati</taxon>
        <taxon>Methanobacteriota</taxon>
        <taxon>Stenosarchaea group</taxon>
        <taxon>Methanomicrobia</taxon>
        <taxon>Methanosarcinales</taxon>
        <taxon>Methanosarcinaceae</taxon>
        <taxon>Methanolobus</taxon>
    </lineage>
</organism>
<evidence type="ECO:0000256" key="2">
    <source>
        <dbReference type="ARBA" id="ARBA00023122"/>
    </source>
</evidence>
<keyword evidence="3" id="KW-0486">Methionine biosynthesis</keyword>
<keyword evidence="7" id="KW-1185">Reference proteome</keyword>
<dbReference type="SMART" id="SM00116">
    <property type="entry name" value="CBS"/>
    <property type="match status" value="4"/>
</dbReference>
<dbReference type="GO" id="GO:0009086">
    <property type="term" value="P:methionine biosynthetic process"/>
    <property type="evidence" value="ECO:0007669"/>
    <property type="project" value="UniProtKB-KW"/>
</dbReference>
<dbReference type="Pfam" id="PF00571">
    <property type="entry name" value="CBS"/>
    <property type="match status" value="4"/>
</dbReference>
<dbReference type="PROSITE" id="PS51371">
    <property type="entry name" value="CBS"/>
    <property type="match status" value="3"/>
</dbReference>
<keyword evidence="2 4" id="KW-0129">CBS domain</keyword>
<dbReference type="Gene3D" id="3.10.580.10">
    <property type="entry name" value="CBS-domain"/>
    <property type="match status" value="2"/>
</dbReference>
<evidence type="ECO:0000313" key="7">
    <source>
        <dbReference type="Proteomes" id="UP000198535"/>
    </source>
</evidence>
<evidence type="ECO:0000256" key="1">
    <source>
        <dbReference type="ARBA" id="ARBA00022605"/>
    </source>
</evidence>
<sequence length="258" mass="28375">MEVKDIMADPLVIDKSDTISHALDVMEKKGTRRLLVKHDDKLLGVLTMRNLTKELGTRKKGSKPASSLHVATAISDNFVKVLPDTKVTDTITLMIKNGGVIVVMENDKIVGWVTPNEILKNTSFTGFSGEIMQKNPIVAGPADRVSHVRRMMLDNNIGRIPIIEGDKLVGMVTEKDIAKAMRSFRDLVEGSKQESRIKNLIVEDIMKMGVKTVYTNTPTVDAAKMMLDQNLGGLPVVNLEGQMVGLITRRSIIKGIGE</sequence>
<name>A0A1I4T8K4_9EURY</name>
<dbReference type="InterPro" id="IPR051257">
    <property type="entry name" value="Diverse_CBS-Domain"/>
</dbReference>
<dbReference type="RefSeq" id="WP_091936906.1">
    <property type="nucleotide sequence ID" value="NZ_FOUJ01000004.1"/>
</dbReference>
<dbReference type="InterPro" id="IPR046342">
    <property type="entry name" value="CBS_dom_sf"/>
</dbReference>
<keyword evidence="1" id="KW-0028">Amino-acid biosynthesis</keyword>
<reference evidence="7" key="1">
    <citation type="submission" date="2016-10" db="EMBL/GenBank/DDBJ databases">
        <authorList>
            <person name="Varghese N."/>
            <person name="Submissions S."/>
        </authorList>
    </citation>
    <scope>NUCLEOTIDE SEQUENCE [LARGE SCALE GENOMIC DNA]</scope>
    <source>
        <strain evidence="7">Mob M</strain>
    </source>
</reference>
<dbReference type="AlphaFoldDB" id="A0A1I4T8K4"/>
<evidence type="ECO:0000256" key="4">
    <source>
        <dbReference type="PROSITE-ProRule" id="PRU00703"/>
    </source>
</evidence>
<gene>
    <name evidence="6" type="ORF">SAMN04488696_2249</name>
</gene>
<dbReference type="OrthoDB" id="8919at2157"/>
<dbReference type="InterPro" id="IPR000644">
    <property type="entry name" value="CBS_dom"/>
</dbReference>
<feature type="domain" description="CBS" evidence="5">
    <location>
        <begin position="6"/>
        <end position="66"/>
    </location>
</feature>
<dbReference type="PANTHER" id="PTHR43080:SF2">
    <property type="entry name" value="CBS DOMAIN-CONTAINING PROTEIN"/>
    <property type="match status" value="1"/>
</dbReference>
<proteinExistence type="predicted"/>
<feature type="domain" description="CBS" evidence="5">
    <location>
        <begin position="206"/>
        <end position="258"/>
    </location>
</feature>
<dbReference type="STRING" id="487685.SAMN04488696_2249"/>
<evidence type="ECO:0000313" key="6">
    <source>
        <dbReference type="EMBL" id="SFM72985.1"/>
    </source>
</evidence>
<dbReference type="SUPFAM" id="SSF54631">
    <property type="entry name" value="CBS-domain pair"/>
    <property type="match status" value="2"/>
</dbReference>
<protein>
    <submittedName>
        <fullName evidence="6">CBS domain-containing protein</fullName>
    </submittedName>
</protein>
<evidence type="ECO:0000259" key="5">
    <source>
        <dbReference type="PROSITE" id="PS51371"/>
    </source>
</evidence>